<sequence>MRKGLADFPHQRKERQVTLGNGPFAKYGGGRFSTELVTFCKDFSPTMHELRRLLGVKLGASNWHKVSGKLRGEDYRRVSSSWTDETNANYCTAAAELPEAIKIAFPVHVGQNTEESVQNYYH</sequence>
<comment type="caution">
    <text evidence="1">The sequence shown here is derived from an EMBL/GenBank/DDBJ whole genome shotgun (WGS) entry which is preliminary data.</text>
</comment>
<reference evidence="1 2" key="1">
    <citation type="submission" date="2022-01" db="EMBL/GenBank/DDBJ databases">
        <title>A high-quality chromosome-level genome assembly of rohu carp, Labeo rohita.</title>
        <authorList>
            <person name="Arick M.A. II"/>
            <person name="Hsu C.-Y."/>
            <person name="Magbanua Z."/>
            <person name="Pechanova O."/>
            <person name="Grover C."/>
            <person name="Miller E."/>
            <person name="Thrash A."/>
            <person name="Ezzel L."/>
            <person name="Alam S."/>
            <person name="Benzie J."/>
            <person name="Hamilton M."/>
            <person name="Karsi A."/>
            <person name="Lawrence M.L."/>
            <person name="Peterson D.G."/>
        </authorList>
    </citation>
    <scope>NUCLEOTIDE SEQUENCE [LARGE SCALE GENOMIC DNA]</scope>
    <source>
        <strain evidence="2">BAU-BD-2019</strain>
        <tissue evidence="1">Blood</tissue>
    </source>
</reference>
<evidence type="ECO:0000313" key="2">
    <source>
        <dbReference type="Proteomes" id="UP000830375"/>
    </source>
</evidence>
<keyword evidence="1" id="KW-0413">Isomerase</keyword>
<protein>
    <submittedName>
        <fullName evidence="1">Mannose-6-phosphate isomerase</fullName>
    </submittedName>
</protein>
<accession>A0ABQ8LF79</accession>
<name>A0ABQ8LF79_LABRO</name>
<dbReference type="Proteomes" id="UP000830375">
    <property type="component" value="Unassembled WGS sequence"/>
</dbReference>
<gene>
    <name evidence="1" type="ORF">H4Q32_015290</name>
</gene>
<proteinExistence type="predicted"/>
<dbReference type="EMBL" id="JACTAM010000023">
    <property type="protein sequence ID" value="KAI2649357.1"/>
    <property type="molecule type" value="Genomic_DNA"/>
</dbReference>
<organism evidence="1 2">
    <name type="scientific">Labeo rohita</name>
    <name type="common">Indian major carp</name>
    <name type="synonym">Cyprinus rohita</name>
    <dbReference type="NCBI Taxonomy" id="84645"/>
    <lineage>
        <taxon>Eukaryota</taxon>
        <taxon>Metazoa</taxon>
        <taxon>Chordata</taxon>
        <taxon>Craniata</taxon>
        <taxon>Vertebrata</taxon>
        <taxon>Euteleostomi</taxon>
        <taxon>Actinopterygii</taxon>
        <taxon>Neopterygii</taxon>
        <taxon>Teleostei</taxon>
        <taxon>Ostariophysi</taxon>
        <taxon>Cypriniformes</taxon>
        <taxon>Cyprinidae</taxon>
        <taxon>Labeoninae</taxon>
        <taxon>Labeonini</taxon>
        <taxon>Labeo</taxon>
    </lineage>
</organism>
<evidence type="ECO:0000313" key="1">
    <source>
        <dbReference type="EMBL" id="KAI2649357.1"/>
    </source>
</evidence>
<dbReference type="GO" id="GO:0016853">
    <property type="term" value="F:isomerase activity"/>
    <property type="evidence" value="ECO:0007669"/>
    <property type="project" value="UniProtKB-KW"/>
</dbReference>
<keyword evidence="2" id="KW-1185">Reference proteome</keyword>